<evidence type="ECO:0000313" key="4">
    <source>
        <dbReference type="Proteomes" id="UP000249218"/>
    </source>
</evidence>
<evidence type="ECO:0000256" key="2">
    <source>
        <dbReference type="SAM" id="SignalP"/>
    </source>
</evidence>
<dbReference type="AlphaFoldDB" id="A0A2W1BHV3"/>
<accession>A0A2W1BHV3</accession>
<protein>
    <submittedName>
        <fullName evidence="3">Uncharacterized protein</fullName>
    </submittedName>
</protein>
<keyword evidence="4" id="KW-1185">Reference proteome</keyword>
<feature type="region of interest" description="Disordered" evidence="1">
    <location>
        <begin position="171"/>
        <end position="200"/>
    </location>
</feature>
<dbReference type="EMBL" id="KZ150195">
    <property type="protein sequence ID" value="PZC72340.1"/>
    <property type="molecule type" value="Genomic_DNA"/>
</dbReference>
<name>A0A2W1BHV3_HELAM</name>
<keyword evidence="2" id="KW-0732">Signal</keyword>
<evidence type="ECO:0000313" key="3">
    <source>
        <dbReference type="EMBL" id="PZC72340.1"/>
    </source>
</evidence>
<proteinExistence type="predicted"/>
<gene>
    <name evidence="3" type="primary">HaOG211291</name>
    <name evidence="3" type="ORF">B5X24_HaOG211291</name>
</gene>
<dbReference type="Proteomes" id="UP000249218">
    <property type="component" value="Unassembled WGS sequence"/>
</dbReference>
<feature type="signal peptide" evidence="2">
    <location>
        <begin position="1"/>
        <end position="22"/>
    </location>
</feature>
<reference evidence="3 4" key="1">
    <citation type="journal article" date="2017" name="BMC Biol.">
        <title>Genomic innovations, transcriptional plasticity and gene loss underlying the evolution and divergence of two highly polyphagous and invasive Helicoverpa pest species.</title>
        <authorList>
            <person name="Pearce S.L."/>
            <person name="Clarke D.F."/>
            <person name="East P.D."/>
            <person name="Elfekih S."/>
            <person name="Gordon K.H."/>
            <person name="Jermiin L.S."/>
            <person name="McGaughran A."/>
            <person name="Oakeshott J.G."/>
            <person name="Papanikolaou A."/>
            <person name="Perera O.P."/>
            <person name="Rane R.V."/>
            <person name="Richards S."/>
            <person name="Tay W.T."/>
            <person name="Walsh T.K."/>
            <person name="Anderson A."/>
            <person name="Anderson C.J."/>
            <person name="Asgari S."/>
            <person name="Board P.G."/>
            <person name="Bretschneider A."/>
            <person name="Campbell P.M."/>
            <person name="Chertemps T."/>
            <person name="Christeller J.T."/>
            <person name="Coppin C.W."/>
            <person name="Downes S.J."/>
            <person name="Duan G."/>
            <person name="Farnsworth C.A."/>
            <person name="Good R.T."/>
            <person name="Han L.B."/>
            <person name="Han Y.C."/>
            <person name="Hatje K."/>
            <person name="Horne I."/>
            <person name="Huang Y.P."/>
            <person name="Hughes D.S."/>
            <person name="Jacquin-Joly E."/>
            <person name="James W."/>
            <person name="Jhangiani S."/>
            <person name="Kollmar M."/>
            <person name="Kuwar S.S."/>
            <person name="Li S."/>
            <person name="Liu N.Y."/>
            <person name="Maibeche M.T."/>
            <person name="Miller J.R."/>
            <person name="Montagne N."/>
            <person name="Perry T."/>
            <person name="Qu J."/>
            <person name="Song S.V."/>
            <person name="Sutton G.G."/>
            <person name="Vogel H."/>
            <person name="Walenz B.P."/>
            <person name="Xu W."/>
            <person name="Zhang H.J."/>
            <person name="Zou Z."/>
            <person name="Batterham P."/>
            <person name="Edwards O.R."/>
            <person name="Feyereisen R."/>
            <person name="Gibbs R.A."/>
            <person name="Heckel D.G."/>
            <person name="McGrath A."/>
            <person name="Robin C."/>
            <person name="Scherer S.E."/>
            <person name="Worley K.C."/>
            <person name="Wu Y.D."/>
        </authorList>
    </citation>
    <scope>NUCLEOTIDE SEQUENCE [LARGE SCALE GENOMIC DNA]</scope>
    <source>
        <strain evidence="3">Harm_GR_Male_#8</strain>
        <tissue evidence="3">Whole organism</tissue>
    </source>
</reference>
<feature type="compositionally biased region" description="Basic and acidic residues" evidence="1">
    <location>
        <begin position="171"/>
        <end position="185"/>
    </location>
</feature>
<feature type="chain" id="PRO_5015838649" evidence="2">
    <location>
        <begin position="23"/>
        <end position="281"/>
    </location>
</feature>
<dbReference type="OrthoDB" id="7326688at2759"/>
<organism evidence="3 4">
    <name type="scientific">Helicoverpa armigera</name>
    <name type="common">Cotton bollworm</name>
    <name type="synonym">Heliothis armigera</name>
    <dbReference type="NCBI Taxonomy" id="29058"/>
    <lineage>
        <taxon>Eukaryota</taxon>
        <taxon>Metazoa</taxon>
        <taxon>Ecdysozoa</taxon>
        <taxon>Arthropoda</taxon>
        <taxon>Hexapoda</taxon>
        <taxon>Insecta</taxon>
        <taxon>Pterygota</taxon>
        <taxon>Neoptera</taxon>
        <taxon>Endopterygota</taxon>
        <taxon>Lepidoptera</taxon>
        <taxon>Glossata</taxon>
        <taxon>Ditrysia</taxon>
        <taxon>Noctuoidea</taxon>
        <taxon>Noctuidae</taxon>
        <taxon>Heliothinae</taxon>
        <taxon>Helicoverpa</taxon>
    </lineage>
</organism>
<evidence type="ECO:0000256" key="1">
    <source>
        <dbReference type="SAM" id="MobiDB-lite"/>
    </source>
</evidence>
<sequence>MYTRIKISHIIIILYLCGCCHNQREKPSLLWDEPWHNRLMAIQLVNMTINMCKDAKWKVRITEGVQESYKHTLSYEIGLLTSGIVDKFAHMLRVYRYYSNPKDYKKSKHSITEIMNGYAVIQSDFNQLAIERNLYLEVIQKEKERQELEDKEIAEYAAQNPGMPEKAIKDARAKGIKRPPKDSRRSMNSTTDTESEEKTTNVTAVNVKLSKQKKGWSKKNISKEPEYKKKLRRIMFEERWSGYDPDIEGDDVPKSLLKRGLRNNSHARNFLMKDLKGILLD</sequence>